<accession>A0A1L7VRJ1</accession>
<reference evidence="2" key="1">
    <citation type="journal article" date="2016" name="Genome Biol. Evol.">
        <title>Comparative 'omics' of the Fusarium fujikuroi species complex highlights differences in genetic potential and metabolite synthesis.</title>
        <authorList>
            <person name="Niehaus E.-M."/>
            <person name="Muensterkoetter M."/>
            <person name="Proctor R.H."/>
            <person name="Brown D.W."/>
            <person name="Sharon A."/>
            <person name="Idan Y."/>
            <person name="Oren-Young L."/>
            <person name="Sieber C.M."/>
            <person name="Novak O."/>
            <person name="Pencik A."/>
            <person name="Tarkowska D."/>
            <person name="Hromadova K."/>
            <person name="Freeman S."/>
            <person name="Maymon M."/>
            <person name="Elazar M."/>
            <person name="Youssef S.A."/>
            <person name="El-Shabrawy E.S.M."/>
            <person name="Shalaby A.B.A."/>
            <person name="Houterman P."/>
            <person name="Brock N.L."/>
            <person name="Burkhardt I."/>
            <person name="Tsavkelova E.A."/>
            <person name="Dickschat J.S."/>
            <person name="Galuszka P."/>
            <person name="Gueldener U."/>
            <person name="Tudzynski B."/>
        </authorList>
    </citation>
    <scope>NUCLEOTIDE SEQUENCE [LARGE SCALE GENOMIC DNA]</scope>
    <source>
        <strain evidence="2">ET1</strain>
    </source>
</reference>
<keyword evidence="2" id="KW-1185">Reference proteome</keyword>
<dbReference type="RefSeq" id="XP_031083639.1">
    <property type="nucleotide sequence ID" value="XM_031233843.1"/>
</dbReference>
<dbReference type="AlphaFoldDB" id="A0A1L7VRJ1"/>
<evidence type="ECO:0000313" key="2">
    <source>
        <dbReference type="Proteomes" id="UP000183971"/>
    </source>
</evidence>
<gene>
    <name evidence="1" type="ORF">FPRO_08036</name>
</gene>
<sequence>MVKTSAAARQVLDLFQHVHGDKGFEVPGINDPVNEPTVAPITGYNNPAPNGYQMAPKFQSKVGQLGSNPLLLPQRLLGLQARTSWQTMLLAEHPKPALTSHPGAITAWNEARKTPMPSPSTASSIKQCSDKFVARVLL</sequence>
<comment type="caution">
    <text evidence="1">The sequence shown here is derived from an EMBL/GenBank/DDBJ whole genome shotgun (WGS) entry which is preliminary data.</text>
</comment>
<dbReference type="Proteomes" id="UP000183971">
    <property type="component" value="Unassembled WGS sequence"/>
</dbReference>
<organism evidence="1 2">
    <name type="scientific">Fusarium proliferatum (strain ET1)</name>
    <name type="common">Orchid endophyte fungus</name>
    <dbReference type="NCBI Taxonomy" id="1227346"/>
    <lineage>
        <taxon>Eukaryota</taxon>
        <taxon>Fungi</taxon>
        <taxon>Dikarya</taxon>
        <taxon>Ascomycota</taxon>
        <taxon>Pezizomycotina</taxon>
        <taxon>Sordariomycetes</taxon>
        <taxon>Hypocreomycetidae</taxon>
        <taxon>Hypocreales</taxon>
        <taxon>Nectriaceae</taxon>
        <taxon>Fusarium</taxon>
        <taxon>Fusarium fujikuroi species complex</taxon>
    </lineage>
</organism>
<evidence type="ECO:0000313" key="1">
    <source>
        <dbReference type="EMBL" id="CZR43048.1"/>
    </source>
</evidence>
<proteinExistence type="predicted"/>
<name>A0A1L7VRJ1_FUSPR</name>
<dbReference type="EMBL" id="FJOF01000007">
    <property type="protein sequence ID" value="CZR43048.1"/>
    <property type="molecule type" value="Genomic_DNA"/>
</dbReference>
<dbReference type="VEuPathDB" id="FungiDB:FPRO_08036"/>
<dbReference type="GeneID" id="42052914"/>
<protein>
    <submittedName>
        <fullName evidence="1">Uncharacterized protein</fullName>
    </submittedName>
</protein>